<dbReference type="AlphaFoldDB" id="A0A9X1FWA7"/>
<evidence type="ECO:0000313" key="4">
    <source>
        <dbReference type="Proteomes" id="UP001138661"/>
    </source>
</evidence>
<dbReference type="RefSeq" id="WP_219501493.1">
    <property type="nucleotide sequence ID" value="NZ_JAHXDN010000002.1"/>
</dbReference>
<sequence>MKNILVATDLSERSDRAVDRAALIAKQMNAMLHIVYVVDDEVTSTIALACEENATLELQRQIKEGPLFQGVQTSIHVEFGHTWKMITKLAEEQEVDLVVLGTHRNRGIRDLFTGTTLHRIARTCPAPFLIAAERATHAYANVFVGVDFSDCARNATQIAARIAPGQPLTLVHAYHIPFKALTMHVDEHGDIAIRERRRIEAEIDEQMTRFIASLENVQPAPNFIVKEGGAVPVLQAEVTAGKADLVCIGSHSKPWLVEALLGNNAMEVMSHPPCDVLVAPLR</sequence>
<comment type="similarity">
    <text evidence="1">Belongs to the universal stress protein A family.</text>
</comment>
<feature type="domain" description="UspA" evidence="2">
    <location>
        <begin position="139"/>
        <end position="279"/>
    </location>
</feature>
<evidence type="ECO:0000313" key="3">
    <source>
        <dbReference type="EMBL" id="MBW4708068.1"/>
    </source>
</evidence>
<proteinExistence type="inferred from homology"/>
<gene>
    <name evidence="3" type="ORF">KX928_09740</name>
</gene>
<dbReference type="Proteomes" id="UP001138661">
    <property type="component" value="Unassembled WGS sequence"/>
</dbReference>
<evidence type="ECO:0000259" key="2">
    <source>
        <dbReference type="Pfam" id="PF00582"/>
    </source>
</evidence>
<dbReference type="PANTHER" id="PTHR46268:SF27">
    <property type="entry name" value="UNIVERSAL STRESS PROTEIN RV2623"/>
    <property type="match status" value="1"/>
</dbReference>
<name>A0A9X1FWA7_9RHOB</name>
<reference evidence="3" key="1">
    <citation type="submission" date="2021-07" db="EMBL/GenBank/DDBJ databases">
        <title>Roseobacter insulae sp. nov., isolated from a tidal flat.</title>
        <authorList>
            <person name="Park S."/>
            <person name="Yoon J.-H."/>
        </authorList>
    </citation>
    <scope>NUCLEOTIDE SEQUENCE</scope>
    <source>
        <strain evidence="3">YSTF-M11</strain>
    </source>
</reference>
<comment type="caution">
    <text evidence="3">The sequence shown here is derived from an EMBL/GenBank/DDBJ whole genome shotgun (WGS) entry which is preliminary data.</text>
</comment>
<feature type="domain" description="UspA" evidence="2">
    <location>
        <begin position="1"/>
        <end position="130"/>
    </location>
</feature>
<dbReference type="PANTHER" id="PTHR46268">
    <property type="entry name" value="STRESS RESPONSE PROTEIN NHAX"/>
    <property type="match status" value="1"/>
</dbReference>
<dbReference type="Pfam" id="PF00582">
    <property type="entry name" value="Usp"/>
    <property type="match status" value="2"/>
</dbReference>
<keyword evidence="4" id="KW-1185">Reference proteome</keyword>
<protein>
    <submittedName>
        <fullName evidence="3">Universal stress protein</fullName>
    </submittedName>
</protein>
<evidence type="ECO:0000256" key="1">
    <source>
        <dbReference type="ARBA" id="ARBA00008791"/>
    </source>
</evidence>
<dbReference type="CDD" id="cd00293">
    <property type="entry name" value="USP-like"/>
    <property type="match status" value="2"/>
</dbReference>
<organism evidence="3 4">
    <name type="scientific">Roseobacter insulae</name>
    <dbReference type="NCBI Taxonomy" id="2859783"/>
    <lineage>
        <taxon>Bacteria</taxon>
        <taxon>Pseudomonadati</taxon>
        <taxon>Pseudomonadota</taxon>
        <taxon>Alphaproteobacteria</taxon>
        <taxon>Rhodobacterales</taxon>
        <taxon>Roseobacteraceae</taxon>
        <taxon>Roseobacter</taxon>
    </lineage>
</organism>
<dbReference type="InterPro" id="IPR006016">
    <property type="entry name" value="UspA"/>
</dbReference>
<dbReference type="EMBL" id="JAHXDN010000002">
    <property type="protein sequence ID" value="MBW4708068.1"/>
    <property type="molecule type" value="Genomic_DNA"/>
</dbReference>
<accession>A0A9X1FWA7</accession>